<organism evidence="2 3">
    <name type="scientific">Micromonospora humida</name>
    <dbReference type="NCBI Taxonomy" id="2809018"/>
    <lineage>
        <taxon>Bacteria</taxon>
        <taxon>Bacillati</taxon>
        <taxon>Actinomycetota</taxon>
        <taxon>Actinomycetes</taxon>
        <taxon>Micromonosporales</taxon>
        <taxon>Micromonosporaceae</taxon>
        <taxon>Micromonospora</taxon>
    </lineage>
</organism>
<evidence type="ECO:0000313" key="2">
    <source>
        <dbReference type="EMBL" id="MBM7079482.1"/>
    </source>
</evidence>
<keyword evidence="3" id="KW-1185">Reference proteome</keyword>
<dbReference type="Proteomes" id="UP001518872">
    <property type="component" value="Unassembled WGS sequence"/>
</dbReference>
<evidence type="ECO:0000259" key="1">
    <source>
        <dbReference type="Pfam" id="PF19054"/>
    </source>
</evidence>
<dbReference type="InterPro" id="IPR043917">
    <property type="entry name" value="DUF5753"/>
</dbReference>
<feature type="domain" description="DUF5753" evidence="1">
    <location>
        <begin position="2"/>
        <end position="136"/>
    </location>
</feature>
<reference evidence="2 3" key="1">
    <citation type="submission" date="2021-02" db="EMBL/GenBank/DDBJ databases">
        <authorList>
            <person name="Ra J.-S."/>
        </authorList>
    </citation>
    <scope>NUCLEOTIDE SEQUENCE [LARGE SCALE GENOMIC DNA]</scope>
    <source>
        <strain evidence="2 3">MMS20-R1-14</strain>
    </source>
</reference>
<gene>
    <name evidence="2" type="ORF">JQX11_24510</name>
</gene>
<name>A0ABS2IYT3_9ACTN</name>
<dbReference type="RefSeq" id="WP_204927307.1">
    <property type="nucleotide sequence ID" value="NZ_JAFEUC010000013.1"/>
</dbReference>
<sequence>MDRRVAVRMARQRRLDGGHRLRLTIVIAEGALRQQVGGPEVMRAQLDHLDRLLTERPEQIEIRVMPFTPGAHPALGGPFQILSFPSPRLADLVWQEVRTSSDIIDQSSRVADYLVTFAEARKRALRSAESLELIRRIAKEMT</sequence>
<dbReference type="Pfam" id="PF19054">
    <property type="entry name" value="DUF5753"/>
    <property type="match status" value="1"/>
</dbReference>
<protein>
    <recommendedName>
        <fullName evidence="1">DUF5753 domain-containing protein</fullName>
    </recommendedName>
</protein>
<evidence type="ECO:0000313" key="3">
    <source>
        <dbReference type="Proteomes" id="UP001518872"/>
    </source>
</evidence>
<accession>A0ABS2IYT3</accession>
<proteinExistence type="predicted"/>
<dbReference type="EMBL" id="JAFEUC010000013">
    <property type="protein sequence ID" value="MBM7079482.1"/>
    <property type="molecule type" value="Genomic_DNA"/>
</dbReference>
<comment type="caution">
    <text evidence="2">The sequence shown here is derived from an EMBL/GenBank/DDBJ whole genome shotgun (WGS) entry which is preliminary data.</text>
</comment>